<accession>A0A9D0Z0Y8</accession>
<evidence type="ECO:0000256" key="2">
    <source>
        <dbReference type="ARBA" id="ARBA00022801"/>
    </source>
</evidence>
<dbReference type="Proteomes" id="UP000886796">
    <property type="component" value="Unassembled WGS sequence"/>
</dbReference>
<feature type="domain" description="Choloylglycine hydrolase/NAAA C-terminal" evidence="4">
    <location>
        <begin position="110"/>
        <end position="269"/>
    </location>
</feature>
<gene>
    <name evidence="5" type="ORF">IAB74_01345</name>
</gene>
<reference evidence="5" key="1">
    <citation type="submission" date="2020-10" db="EMBL/GenBank/DDBJ databases">
        <authorList>
            <person name="Gilroy R."/>
        </authorList>
    </citation>
    <scope>NUCLEOTIDE SEQUENCE</scope>
    <source>
        <strain evidence="5">13361</strain>
    </source>
</reference>
<dbReference type="InterPro" id="IPR052193">
    <property type="entry name" value="Peptidase_C59"/>
</dbReference>
<evidence type="ECO:0000313" key="5">
    <source>
        <dbReference type="EMBL" id="HIQ67139.1"/>
    </source>
</evidence>
<evidence type="ECO:0000256" key="3">
    <source>
        <dbReference type="SAM" id="Phobius"/>
    </source>
</evidence>
<reference evidence="5" key="2">
    <citation type="journal article" date="2021" name="PeerJ">
        <title>Extensive microbial diversity within the chicken gut microbiome revealed by metagenomics and culture.</title>
        <authorList>
            <person name="Gilroy R."/>
            <person name="Ravi A."/>
            <person name="Getino M."/>
            <person name="Pursley I."/>
            <person name="Horton D.L."/>
            <person name="Alikhan N.F."/>
            <person name="Baker D."/>
            <person name="Gharbi K."/>
            <person name="Hall N."/>
            <person name="Watson M."/>
            <person name="Adriaenssens E.M."/>
            <person name="Foster-Nyarko E."/>
            <person name="Jarju S."/>
            <person name="Secka A."/>
            <person name="Antonio M."/>
            <person name="Oren A."/>
            <person name="Chaudhuri R.R."/>
            <person name="La Ragione R."/>
            <person name="Hildebrand F."/>
            <person name="Pallen M.J."/>
        </authorList>
    </citation>
    <scope>NUCLEOTIDE SEQUENCE</scope>
    <source>
        <strain evidence="5">13361</strain>
    </source>
</reference>
<comment type="similarity">
    <text evidence="1">Belongs to the peptidase C59 family.</text>
</comment>
<dbReference type="GO" id="GO:0016787">
    <property type="term" value="F:hydrolase activity"/>
    <property type="evidence" value="ECO:0007669"/>
    <property type="project" value="UniProtKB-KW"/>
</dbReference>
<dbReference type="Gene3D" id="3.60.60.10">
    <property type="entry name" value="Penicillin V Acylase, Chain A"/>
    <property type="match status" value="1"/>
</dbReference>
<evidence type="ECO:0000313" key="6">
    <source>
        <dbReference type="Proteomes" id="UP000886796"/>
    </source>
</evidence>
<keyword evidence="2 5" id="KW-0378">Hydrolase</keyword>
<dbReference type="AlphaFoldDB" id="A0A9D0Z0Y8"/>
<dbReference type="PANTHER" id="PTHR35527">
    <property type="entry name" value="CHOLOYLGLYCINE HYDROLASE"/>
    <property type="match status" value="1"/>
</dbReference>
<dbReference type="InterPro" id="IPR029132">
    <property type="entry name" value="CBAH/NAAA_C"/>
</dbReference>
<proteinExistence type="inferred from homology"/>
<dbReference type="Pfam" id="PF02275">
    <property type="entry name" value="CBAH"/>
    <property type="match status" value="1"/>
</dbReference>
<keyword evidence="3" id="KW-0812">Transmembrane</keyword>
<comment type="caution">
    <text evidence="5">The sequence shown here is derived from an EMBL/GenBank/DDBJ whole genome shotgun (WGS) entry which is preliminary data.</text>
</comment>
<protein>
    <submittedName>
        <fullName evidence="5">Linear amide C-N hydrolase</fullName>
    </submittedName>
</protein>
<evidence type="ECO:0000256" key="1">
    <source>
        <dbReference type="ARBA" id="ARBA00006625"/>
    </source>
</evidence>
<keyword evidence="3" id="KW-0472">Membrane</keyword>
<dbReference type="EMBL" id="DVFK01000018">
    <property type="protein sequence ID" value="HIQ67139.1"/>
    <property type="molecule type" value="Genomic_DNA"/>
</dbReference>
<evidence type="ECO:0000259" key="4">
    <source>
        <dbReference type="Pfam" id="PF02275"/>
    </source>
</evidence>
<name>A0A9D0Z0Y8_9FIRM</name>
<keyword evidence="3" id="KW-1133">Transmembrane helix</keyword>
<dbReference type="PANTHER" id="PTHR35527:SF2">
    <property type="entry name" value="HYDROLASE"/>
    <property type="match status" value="1"/>
</dbReference>
<organism evidence="5 6">
    <name type="scientific">Candidatus Faecousia excrementigallinarum</name>
    <dbReference type="NCBI Taxonomy" id="2840806"/>
    <lineage>
        <taxon>Bacteria</taxon>
        <taxon>Bacillati</taxon>
        <taxon>Bacillota</taxon>
        <taxon>Clostridia</taxon>
        <taxon>Eubacteriales</taxon>
        <taxon>Oscillospiraceae</taxon>
        <taxon>Faecousia</taxon>
    </lineage>
</organism>
<sequence>MKTKTMPRWGKILLGIGITLLALVLVLGIAIYAVWHNELATAFSITQLRTRNDDHLDGSVYTMQVHGGFYLDEFVAQGGVSSDAELISFITGNITKGLIDLGMESPEIGCSAFTAQTPEGDVLFGRNYDFSKTNTCLVFTEKNEGRHASISTVDLQFLGIDVDSDLGGLMDYVTCLAAPYAPLDGINDAGVSCGIFMTYQGGAETVATSQDTDKPDFTSTTLLRLILDYADSVEEAVEIAQSYDLHDSATTSYHYMVADATGKSAILEWVTGTDATDNDGAARELKVIYNDYDAHVGELEGSTDYQVITNFVLTPGYYEGCAPEEKKGYDRYEKIYEILSQTNGVVADENAAMDVLAAVGRRTWDNDDKNGCTVHSAIYNLTDKTMVWVPNENYSDPSAWYTFSLQPAN</sequence>
<dbReference type="SUPFAM" id="SSF56235">
    <property type="entry name" value="N-terminal nucleophile aminohydrolases (Ntn hydrolases)"/>
    <property type="match status" value="1"/>
</dbReference>
<feature type="transmembrane region" description="Helical" evidence="3">
    <location>
        <begin position="12"/>
        <end position="35"/>
    </location>
</feature>
<dbReference type="InterPro" id="IPR029055">
    <property type="entry name" value="Ntn_hydrolases_N"/>
</dbReference>